<dbReference type="EMBL" id="LNZC01000031">
    <property type="protein sequence ID" value="KTD75787.1"/>
    <property type="molecule type" value="Genomic_DNA"/>
</dbReference>
<gene>
    <name evidence="2" type="ORF">Lwor_2353</name>
</gene>
<dbReference type="Proteomes" id="UP000054662">
    <property type="component" value="Unassembled WGS sequence"/>
</dbReference>
<comment type="caution">
    <text evidence="2">The sequence shown here is derived from an EMBL/GenBank/DDBJ whole genome shotgun (WGS) entry which is preliminary data.</text>
</comment>
<evidence type="ECO:0000313" key="3">
    <source>
        <dbReference type="Proteomes" id="UP000054662"/>
    </source>
</evidence>
<evidence type="ECO:0000313" key="2">
    <source>
        <dbReference type="EMBL" id="KTD75787.1"/>
    </source>
</evidence>
<keyword evidence="1" id="KW-1133">Transmembrane helix</keyword>
<dbReference type="STRING" id="45076.Lwor_2353"/>
<dbReference type="PATRIC" id="fig|45076.6.peg.2587"/>
<name>A0A0W1A358_9GAMM</name>
<feature type="transmembrane region" description="Helical" evidence="1">
    <location>
        <begin position="69"/>
        <end position="88"/>
    </location>
</feature>
<evidence type="ECO:0000256" key="1">
    <source>
        <dbReference type="SAM" id="Phobius"/>
    </source>
</evidence>
<feature type="transmembrane region" description="Helical" evidence="1">
    <location>
        <begin position="108"/>
        <end position="126"/>
    </location>
</feature>
<accession>A0A0W1A358</accession>
<proteinExistence type="predicted"/>
<dbReference type="OrthoDB" id="572589at2"/>
<sequence length="129" mass="14808">MTTLFLATVIGWYLVIVSLYSLFYYQQLKSIAAEIMGQKGLFFVLAIVTLILGLLLVASHNIWVMSWPVLITIFSWMVLISGLIRMFCPDTADKMRQSFMDDPIKMRIASLVFLIVGLFLLMQVYYPLI</sequence>
<dbReference type="RefSeq" id="WP_058494122.1">
    <property type="nucleotide sequence ID" value="NZ_CBCRUR010000021.1"/>
</dbReference>
<keyword evidence="1" id="KW-0812">Transmembrane</keyword>
<keyword evidence="3" id="KW-1185">Reference proteome</keyword>
<organism evidence="2 3">
    <name type="scientific">Legionella worsleiensis</name>
    <dbReference type="NCBI Taxonomy" id="45076"/>
    <lineage>
        <taxon>Bacteria</taxon>
        <taxon>Pseudomonadati</taxon>
        <taxon>Pseudomonadota</taxon>
        <taxon>Gammaproteobacteria</taxon>
        <taxon>Legionellales</taxon>
        <taxon>Legionellaceae</taxon>
        <taxon>Legionella</taxon>
    </lineage>
</organism>
<feature type="transmembrane region" description="Helical" evidence="1">
    <location>
        <begin position="41"/>
        <end position="63"/>
    </location>
</feature>
<protein>
    <submittedName>
        <fullName evidence="2">Integral membrane protein (PIN domain superfamily)</fullName>
    </submittedName>
</protein>
<keyword evidence="1" id="KW-0472">Membrane</keyword>
<reference evidence="2 3" key="1">
    <citation type="submission" date="2015-11" db="EMBL/GenBank/DDBJ databases">
        <title>Genomic analysis of 38 Legionella species identifies large and diverse effector repertoires.</title>
        <authorList>
            <person name="Burstein D."/>
            <person name="Amaro F."/>
            <person name="Zusman T."/>
            <person name="Lifshitz Z."/>
            <person name="Cohen O."/>
            <person name="Gilbert J.A."/>
            <person name="Pupko T."/>
            <person name="Shuman H.A."/>
            <person name="Segal G."/>
        </authorList>
    </citation>
    <scope>NUCLEOTIDE SEQUENCE [LARGE SCALE GENOMIC DNA]</scope>
    <source>
        <strain evidence="2 3">ATCC 49508</strain>
    </source>
</reference>
<dbReference type="AlphaFoldDB" id="A0A0W1A358"/>
<feature type="transmembrane region" description="Helical" evidence="1">
    <location>
        <begin position="6"/>
        <end position="25"/>
    </location>
</feature>